<keyword evidence="4" id="KW-1185">Reference proteome</keyword>
<dbReference type="Proteomes" id="UP000503462">
    <property type="component" value="Chromosome 1"/>
</dbReference>
<feature type="domain" description="DUF1308" evidence="2">
    <location>
        <begin position="282"/>
        <end position="367"/>
    </location>
</feature>
<evidence type="ECO:0000313" key="3">
    <source>
        <dbReference type="EMBL" id="QIW94842.1"/>
    </source>
</evidence>
<reference evidence="3 4" key="1">
    <citation type="journal article" date="2016" name="Sci. Rep.">
        <title>Peltaster fructicola genome reveals evolution from an invasive phytopathogen to an ectophytic parasite.</title>
        <authorList>
            <person name="Xu C."/>
            <person name="Chen H."/>
            <person name="Gleason M.L."/>
            <person name="Xu J.R."/>
            <person name="Liu H."/>
            <person name="Zhang R."/>
            <person name="Sun G."/>
        </authorList>
    </citation>
    <scope>NUCLEOTIDE SEQUENCE [LARGE SCALE GENOMIC DNA]</scope>
    <source>
        <strain evidence="3 4">LNHT1506</strain>
    </source>
</reference>
<gene>
    <name evidence="3" type="ORF">AMS68_000360</name>
</gene>
<accession>A0A6H0XJD5</accession>
<name>A0A6H0XJD5_9PEZI</name>
<evidence type="ECO:0000256" key="1">
    <source>
        <dbReference type="SAM" id="MobiDB-lite"/>
    </source>
</evidence>
<evidence type="ECO:0000313" key="4">
    <source>
        <dbReference type="Proteomes" id="UP000503462"/>
    </source>
</evidence>
<feature type="region of interest" description="Disordered" evidence="1">
    <location>
        <begin position="483"/>
        <end position="508"/>
    </location>
</feature>
<dbReference type="PANTHER" id="PTHR13379:SF0">
    <property type="entry name" value="UPF0415 PROTEIN C7ORF25"/>
    <property type="match status" value="1"/>
</dbReference>
<dbReference type="InterPro" id="IPR010733">
    <property type="entry name" value="DUF1308"/>
</dbReference>
<protein>
    <recommendedName>
        <fullName evidence="2">DUF1308 domain-containing protein</fullName>
    </recommendedName>
</protein>
<proteinExistence type="predicted"/>
<dbReference type="AlphaFoldDB" id="A0A6H0XJD5"/>
<feature type="compositionally biased region" description="Basic and acidic residues" evidence="1">
    <location>
        <begin position="483"/>
        <end position="495"/>
    </location>
</feature>
<dbReference type="Pfam" id="PF07000">
    <property type="entry name" value="DUF1308"/>
    <property type="match status" value="1"/>
</dbReference>
<sequence length="546" mass="61453">MSDGQDDAHDTDDTSHITQLLDDLKDRTQVILAELEVFKQHLRSIRQGSTVETAHYHGTVRSELAMLERLCQKQPEQSSYHIAKSSNLPFLEKVWSTVKSSSKLVALQKRVYYPSPHLPAKPPTKAVPRRRRLQRSSDLNASCVVDAIVDAGQTWIKISLLNNTRMLFDLAKQGWEIGDSGSDSASLDERSDDELDLPIVKMARELAIAARYTKVRTRHPRVVLILPRVIEGEADEIDRVIEQCREAGVEVVCGKDSGQVPRISDVLTTMAPDPFSSFSDVINIDCTILLALVSEFSHAKVSKEPWFHTALKRQVEIEGNENLLPSMLYPAMGKHMLVCTTEAATRMQEIVDTIGTASEKARTAIMMGADNSKTQTDLIVEMQQWSAHEVPSDWQLPIRVVDQNEDDCLAKLPEEAHEITALMTNINKSIFLHGWASGRTTITSNRTVVKQIETDFEKYNDLPESVWPNIWLCPTARSLVGKEKRNATKKEDKEGAWPLPDPLRRENQRRNGLDVLSLREGHEVVDLRPNGYDYSDVLEAKNAATY</sequence>
<evidence type="ECO:0000259" key="2">
    <source>
        <dbReference type="Pfam" id="PF07000"/>
    </source>
</evidence>
<dbReference type="EMBL" id="CP051139">
    <property type="protein sequence ID" value="QIW94842.1"/>
    <property type="molecule type" value="Genomic_DNA"/>
</dbReference>
<organism evidence="3 4">
    <name type="scientific">Peltaster fructicola</name>
    <dbReference type="NCBI Taxonomy" id="286661"/>
    <lineage>
        <taxon>Eukaryota</taxon>
        <taxon>Fungi</taxon>
        <taxon>Dikarya</taxon>
        <taxon>Ascomycota</taxon>
        <taxon>Pezizomycotina</taxon>
        <taxon>Dothideomycetes</taxon>
        <taxon>Dothideomycetes incertae sedis</taxon>
        <taxon>Peltaster</taxon>
    </lineage>
</organism>
<dbReference type="OrthoDB" id="441890at2759"/>
<dbReference type="PANTHER" id="PTHR13379">
    <property type="entry name" value="UNCHARACTERIZED DUF1308"/>
    <property type="match status" value="1"/>
</dbReference>